<dbReference type="Gene3D" id="3.90.1150.10">
    <property type="entry name" value="Aspartate Aminotransferase, domain 1"/>
    <property type="match status" value="1"/>
</dbReference>
<dbReference type="GO" id="GO:0030170">
    <property type="term" value="F:pyridoxal phosphate binding"/>
    <property type="evidence" value="ECO:0007669"/>
    <property type="project" value="UniProtKB-UniRule"/>
</dbReference>
<dbReference type="PANTHER" id="PTHR43586:SF8">
    <property type="entry name" value="CYSTEINE DESULFURASE 1, CHLOROPLASTIC"/>
    <property type="match status" value="1"/>
</dbReference>
<evidence type="ECO:0000256" key="8">
    <source>
        <dbReference type="RuleBase" id="RU004506"/>
    </source>
</evidence>
<dbReference type="EC" id="2.8.1.7" evidence="3 8"/>
<dbReference type="CDD" id="cd06453">
    <property type="entry name" value="SufS_like"/>
    <property type="match status" value="1"/>
</dbReference>
<comment type="similarity">
    <text evidence="2 8">Belongs to the class-V pyridoxal-phosphate-dependent aminotransferase family. Csd subfamily.</text>
</comment>
<dbReference type="PROSITE" id="PS00595">
    <property type="entry name" value="AA_TRANSFER_CLASS_5"/>
    <property type="match status" value="1"/>
</dbReference>
<dbReference type="RefSeq" id="WP_075361399.1">
    <property type="nucleotide sequence ID" value="NZ_MPDM01000003.1"/>
</dbReference>
<evidence type="ECO:0000313" key="11">
    <source>
        <dbReference type="Proteomes" id="UP000186465"/>
    </source>
</evidence>
<reference evidence="11" key="1">
    <citation type="submission" date="2016-11" db="EMBL/GenBank/DDBJ databases">
        <title>Actinomyces gypaetusis sp. nov. isolated from Gypaetus barbatus in Qinghai Tibet Plateau China.</title>
        <authorList>
            <person name="Meng X."/>
        </authorList>
    </citation>
    <scope>NUCLEOTIDE SEQUENCE [LARGE SCALE GENOMIC DNA]</scope>
    <source>
        <strain evidence="11">DSM 15383</strain>
    </source>
</reference>
<dbReference type="InterPro" id="IPR010970">
    <property type="entry name" value="Cys_dSase_SufS"/>
</dbReference>
<dbReference type="OrthoDB" id="9804366at2"/>
<protein>
    <recommendedName>
        <fullName evidence="3 8">Cysteine desulfurase</fullName>
        <ecNumber evidence="3 8">2.8.1.7</ecNumber>
    </recommendedName>
</protein>
<dbReference type="SUPFAM" id="SSF53383">
    <property type="entry name" value="PLP-dependent transferases"/>
    <property type="match status" value="1"/>
</dbReference>
<evidence type="ECO:0000256" key="2">
    <source>
        <dbReference type="ARBA" id="ARBA00010447"/>
    </source>
</evidence>
<dbReference type="InterPro" id="IPR000192">
    <property type="entry name" value="Aminotrans_V_dom"/>
</dbReference>
<proteinExistence type="inferred from homology"/>
<dbReference type="Gene3D" id="3.40.640.10">
    <property type="entry name" value="Type I PLP-dependent aspartate aminotransferase-like (Major domain)"/>
    <property type="match status" value="1"/>
</dbReference>
<keyword evidence="11" id="KW-1185">Reference proteome</keyword>
<evidence type="ECO:0000313" key="10">
    <source>
        <dbReference type="EMBL" id="OKL50072.1"/>
    </source>
</evidence>
<accession>A0A1Q5PRK4</accession>
<evidence type="ECO:0000256" key="1">
    <source>
        <dbReference type="ARBA" id="ARBA00001933"/>
    </source>
</evidence>
<dbReference type="GO" id="GO:0006534">
    <property type="term" value="P:cysteine metabolic process"/>
    <property type="evidence" value="ECO:0007669"/>
    <property type="project" value="UniProtKB-UniRule"/>
</dbReference>
<organism evidence="10 11">
    <name type="scientific">Boudabousia marimammalium</name>
    <dbReference type="NCBI Taxonomy" id="156892"/>
    <lineage>
        <taxon>Bacteria</taxon>
        <taxon>Bacillati</taxon>
        <taxon>Actinomycetota</taxon>
        <taxon>Actinomycetes</taxon>
        <taxon>Actinomycetales</taxon>
        <taxon>Actinomycetaceae</taxon>
        <taxon>Boudabousia</taxon>
    </lineage>
</organism>
<name>A0A1Q5PRK4_9ACTO</name>
<dbReference type="Proteomes" id="UP000186465">
    <property type="component" value="Unassembled WGS sequence"/>
</dbReference>
<comment type="caution">
    <text evidence="10">The sequence shown here is derived from an EMBL/GenBank/DDBJ whole genome shotgun (WGS) entry which is preliminary data.</text>
</comment>
<dbReference type="InterPro" id="IPR015422">
    <property type="entry name" value="PyrdxlP-dep_Trfase_small"/>
</dbReference>
<keyword evidence="5 8" id="KW-0663">Pyridoxal phosphate</keyword>
<sequence length="428" mass="45787">MSEVSVGLGSGFTALELEQLRGQFPILSRTGRGGRPIAYLDSAATSQKPQSVISAVSDYYANNNAAVNRGTHLLADESTVAFEQARKRLADFVGADVEEIIWTKNATEGLNLLAFVCSAGVGKASPWTLGPGDEVCSTVVEHHANIVPWQQACQRSGAKFTWLDATEDGLIDTSRLAEKINSSTKIVAITHASNVTGAITDLEPIIAAARRVGALVVLDTCQSSAHLPINLHDLGVDAAVFSAHKMMGPTGIGALYVRAEVLEHLAPFLTGGSMVTWVTMEEATFHEAPAKFEAGTQPVAQAVGWAKALDFYDEVGFGRIEKHERAIGEHLLDQLKAIKQVRILGPKSMDSRLAVVSFEVEGVHPHDVGQILDDEDVAVRVGHHCAIPLHTHFGVRSSTRASASLTTSVTETDRLVAGINRVIRFFGG</sequence>
<dbReference type="InterPro" id="IPR020578">
    <property type="entry name" value="Aminotrans_V_PyrdxlP_BS"/>
</dbReference>
<dbReference type="InterPro" id="IPR015421">
    <property type="entry name" value="PyrdxlP-dep_Trfase_major"/>
</dbReference>
<evidence type="ECO:0000256" key="4">
    <source>
        <dbReference type="ARBA" id="ARBA00022679"/>
    </source>
</evidence>
<evidence type="ECO:0000256" key="3">
    <source>
        <dbReference type="ARBA" id="ARBA00012239"/>
    </source>
</evidence>
<evidence type="ECO:0000256" key="6">
    <source>
        <dbReference type="ARBA" id="ARBA00050776"/>
    </source>
</evidence>
<dbReference type="GO" id="GO:0031071">
    <property type="term" value="F:cysteine desulfurase activity"/>
    <property type="evidence" value="ECO:0007669"/>
    <property type="project" value="UniProtKB-UniRule"/>
</dbReference>
<evidence type="ECO:0000256" key="5">
    <source>
        <dbReference type="ARBA" id="ARBA00022898"/>
    </source>
</evidence>
<dbReference type="AlphaFoldDB" id="A0A1Q5PRK4"/>
<evidence type="ECO:0000259" key="9">
    <source>
        <dbReference type="Pfam" id="PF00266"/>
    </source>
</evidence>
<comment type="cofactor">
    <cofactor evidence="1 7">
        <name>pyridoxal 5'-phosphate</name>
        <dbReference type="ChEBI" id="CHEBI:597326"/>
    </cofactor>
</comment>
<dbReference type="Pfam" id="PF00266">
    <property type="entry name" value="Aminotran_5"/>
    <property type="match status" value="1"/>
</dbReference>
<dbReference type="STRING" id="156892.BM477_04095"/>
<dbReference type="EMBL" id="MPDM01000003">
    <property type="protein sequence ID" value="OKL50072.1"/>
    <property type="molecule type" value="Genomic_DNA"/>
</dbReference>
<dbReference type="NCBIfam" id="TIGR01979">
    <property type="entry name" value="sufS"/>
    <property type="match status" value="1"/>
</dbReference>
<gene>
    <name evidence="10" type="ORF">BM477_04095</name>
</gene>
<dbReference type="PANTHER" id="PTHR43586">
    <property type="entry name" value="CYSTEINE DESULFURASE"/>
    <property type="match status" value="1"/>
</dbReference>
<comment type="catalytic activity">
    <reaction evidence="6 8">
        <text>(sulfur carrier)-H + L-cysteine = (sulfur carrier)-SH + L-alanine</text>
        <dbReference type="Rhea" id="RHEA:43892"/>
        <dbReference type="Rhea" id="RHEA-COMP:14737"/>
        <dbReference type="Rhea" id="RHEA-COMP:14739"/>
        <dbReference type="ChEBI" id="CHEBI:29917"/>
        <dbReference type="ChEBI" id="CHEBI:35235"/>
        <dbReference type="ChEBI" id="CHEBI:57972"/>
        <dbReference type="ChEBI" id="CHEBI:64428"/>
        <dbReference type="EC" id="2.8.1.7"/>
    </reaction>
</comment>
<feature type="domain" description="Aminotransferase class V" evidence="9">
    <location>
        <begin position="39"/>
        <end position="415"/>
    </location>
</feature>
<keyword evidence="4 8" id="KW-0808">Transferase</keyword>
<comment type="function">
    <text evidence="8">Catalyzes the removal of elemental sulfur and selenium atoms from L-cysteine, L-cystine, L-selenocysteine, and L-selenocystine to produce L-alanine.</text>
</comment>
<evidence type="ECO:0000256" key="7">
    <source>
        <dbReference type="RuleBase" id="RU004504"/>
    </source>
</evidence>
<dbReference type="InterPro" id="IPR015424">
    <property type="entry name" value="PyrdxlP-dep_Trfase"/>
</dbReference>